<sequence>MPIPVQPRPTAGTEHADASSFAVPLLTMATGPAIAAAHLQPPAYSSSPLL</sequence>
<protein>
    <submittedName>
        <fullName evidence="1">Uncharacterized protein</fullName>
    </submittedName>
</protein>
<organism evidence="1">
    <name type="scientific">Arundo donax</name>
    <name type="common">Giant reed</name>
    <name type="synonym">Donax arundinaceus</name>
    <dbReference type="NCBI Taxonomy" id="35708"/>
    <lineage>
        <taxon>Eukaryota</taxon>
        <taxon>Viridiplantae</taxon>
        <taxon>Streptophyta</taxon>
        <taxon>Embryophyta</taxon>
        <taxon>Tracheophyta</taxon>
        <taxon>Spermatophyta</taxon>
        <taxon>Magnoliopsida</taxon>
        <taxon>Liliopsida</taxon>
        <taxon>Poales</taxon>
        <taxon>Poaceae</taxon>
        <taxon>PACMAD clade</taxon>
        <taxon>Arundinoideae</taxon>
        <taxon>Arundineae</taxon>
        <taxon>Arundo</taxon>
    </lineage>
</organism>
<reference evidence="1" key="1">
    <citation type="submission" date="2014-09" db="EMBL/GenBank/DDBJ databases">
        <authorList>
            <person name="Magalhaes I.L.F."/>
            <person name="Oliveira U."/>
            <person name="Santos F.R."/>
            <person name="Vidigal T.H.D.A."/>
            <person name="Brescovit A.D."/>
            <person name="Santos A.J."/>
        </authorList>
    </citation>
    <scope>NUCLEOTIDE SEQUENCE</scope>
    <source>
        <tissue evidence="1">Shoot tissue taken approximately 20 cm above the soil surface</tissue>
    </source>
</reference>
<dbReference type="AlphaFoldDB" id="A0A0A9BS35"/>
<name>A0A0A9BS35_ARUDO</name>
<reference evidence="1" key="2">
    <citation type="journal article" date="2015" name="Data Brief">
        <title>Shoot transcriptome of the giant reed, Arundo donax.</title>
        <authorList>
            <person name="Barrero R.A."/>
            <person name="Guerrero F.D."/>
            <person name="Moolhuijzen P."/>
            <person name="Goolsby J.A."/>
            <person name="Tidwell J."/>
            <person name="Bellgard S.E."/>
            <person name="Bellgard M.I."/>
        </authorList>
    </citation>
    <scope>NUCLEOTIDE SEQUENCE</scope>
    <source>
        <tissue evidence="1">Shoot tissue taken approximately 20 cm above the soil surface</tissue>
    </source>
</reference>
<evidence type="ECO:0000313" key="1">
    <source>
        <dbReference type="EMBL" id="JAD63990.1"/>
    </source>
</evidence>
<proteinExistence type="predicted"/>
<accession>A0A0A9BS35</accession>
<dbReference type="EMBL" id="GBRH01233905">
    <property type="protein sequence ID" value="JAD63990.1"/>
    <property type="molecule type" value="Transcribed_RNA"/>
</dbReference>